<dbReference type="Proteomes" id="UP000245124">
    <property type="component" value="Unassembled WGS sequence"/>
</dbReference>
<accession>A0A2R5FHN4</accession>
<reference evidence="3 4" key="1">
    <citation type="submission" date="2017-06" db="EMBL/GenBank/DDBJ databases">
        <title>Genome sequencing of cyanobaciteial culture collection at National Institute for Environmental Studies (NIES).</title>
        <authorList>
            <person name="Hirose Y."/>
            <person name="Shimura Y."/>
            <person name="Fujisawa T."/>
            <person name="Nakamura Y."/>
            <person name="Kawachi M."/>
        </authorList>
    </citation>
    <scope>NUCLEOTIDE SEQUENCE [LARGE SCALE GENOMIC DNA]</scope>
    <source>
        <strain evidence="3 4">NIES-4072</strain>
    </source>
</reference>
<dbReference type="AlphaFoldDB" id="A0A2R5FHN4"/>
<sequence length="188" mass="21795">MSLAYVILGLLQQQEMTGYDLKTNCFDQCIAHLWPADQAQIYRTLDKLVEQGWITCTIEIGRDRPNRKVYSVTESGKAEFARWLGTHQPLPTIREPMLAQLHFADQLPNETIIYLLEQQLAARTKKLAECEIIDLPSLGDESANREQVMQRLVLELVIRREQTYIDWLKIALNVISHQKPYASNYQIH</sequence>
<dbReference type="Gene3D" id="6.10.140.190">
    <property type="match status" value="1"/>
</dbReference>
<dbReference type="Pfam" id="PF03551">
    <property type="entry name" value="PadR"/>
    <property type="match status" value="1"/>
</dbReference>
<gene>
    <name evidence="3" type="ORF">NIES4072_18310</name>
</gene>
<dbReference type="InterPro" id="IPR005149">
    <property type="entry name" value="Tscrpt_reg_PadR_N"/>
</dbReference>
<evidence type="ECO:0000313" key="3">
    <source>
        <dbReference type="EMBL" id="GBG18167.1"/>
    </source>
</evidence>
<dbReference type="PANTHER" id="PTHR43252">
    <property type="entry name" value="TRANSCRIPTIONAL REGULATOR YQJI"/>
    <property type="match status" value="1"/>
</dbReference>
<proteinExistence type="predicted"/>
<comment type="caution">
    <text evidence="3">The sequence shown here is derived from an EMBL/GenBank/DDBJ whole genome shotgun (WGS) entry which is preliminary data.</text>
</comment>
<name>A0A2R5FHN4_NOSCO</name>
<dbReference type="InterPro" id="IPR036390">
    <property type="entry name" value="WH_DNA-bd_sf"/>
</dbReference>
<dbReference type="InterPro" id="IPR036388">
    <property type="entry name" value="WH-like_DNA-bd_sf"/>
</dbReference>
<feature type="domain" description="Transcription regulator PadR N-terminal" evidence="1">
    <location>
        <begin position="7"/>
        <end position="81"/>
    </location>
</feature>
<dbReference type="EMBL" id="BDUD01000001">
    <property type="protein sequence ID" value="GBG18167.1"/>
    <property type="molecule type" value="Genomic_DNA"/>
</dbReference>
<keyword evidence="4" id="KW-1185">Reference proteome</keyword>
<evidence type="ECO:0000313" key="4">
    <source>
        <dbReference type="Proteomes" id="UP000245124"/>
    </source>
</evidence>
<dbReference type="RefSeq" id="WP_109008233.1">
    <property type="nucleotide sequence ID" value="NZ_BDUD01000001.1"/>
</dbReference>
<organism evidence="3 4">
    <name type="scientific">Nostoc commune NIES-4072</name>
    <dbReference type="NCBI Taxonomy" id="2005467"/>
    <lineage>
        <taxon>Bacteria</taxon>
        <taxon>Bacillati</taxon>
        <taxon>Cyanobacteriota</taxon>
        <taxon>Cyanophyceae</taxon>
        <taxon>Nostocales</taxon>
        <taxon>Nostocaceae</taxon>
        <taxon>Nostoc</taxon>
    </lineage>
</organism>
<evidence type="ECO:0000259" key="1">
    <source>
        <dbReference type="Pfam" id="PF03551"/>
    </source>
</evidence>
<evidence type="ECO:0000259" key="2">
    <source>
        <dbReference type="Pfam" id="PF10400"/>
    </source>
</evidence>
<feature type="domain" description="Transcription regulator PadR C-terminal" evidence="2">
    <location>
        <begin position="93"/>
        <end position="175"/>
    </location>
</feature>
<dbReference type="Gene3D" id="1.10.10.10">
    <property type="entry name" value="Winged helix-like DNA-binding domain superfamily/Winged helix DNA-binding domain"/>
    <property type="match status" value="1"/>
</dbReference>
<protein>
    <submittedName>
        <fullName evidence="3">PadR-like family transcriptional regulator</fullName>
    </submittedName>
</protein>
<dbReference type="PANTHER" id="PTHR43252:SF6">
    <property type="entry name" value="NEGATIVE TRANSCRIPTION REGULATOR PADR"/>
    <property type="match status" value="1"/>
</dbReference>
<dbReference type="Pfam" id="PF10400">
    <property type="entry name" value="Vir_act_alpha_C"/>
    <property type="match status" value="1"/>
</dbReference>
<dbReference type="InterPro" id="IPR018309">
    <property type="entry name" value="Tscrpt_reg_PadR_C"/>
</dbReference>
<dbReference type="OrthoDB" id="9783723at2"/>
<dbReference type="SUPFAM" id="SSF46785">
    <property type="entry name" value="Winged helix' DNA-binding domain"/>
    <property type="match status" value="1"/>
</dbReference>